<keyword evidence="5" id="KW-0646">Protease inhibitor</keyword>
<dbReference type="SUPFAM" id="SSF56574">
    <property type="entry name" value="Serpins"/>
    <property type="match status" value="1"/>
</dbReference>
<organism evidence="9 10">
    <name type="scientific">Catharus ustulatus</name>
    <name type="common">Russet-backed thrush</name>
    <name type="synonym">Hylocichla ustulatus</name>
    <dbReference type="NCBI Taxonomy" id="91951"/>
    <lineage>
        <taxon>Eukaryota</taxon>
        <taxon>Metazoa</taxon>
        <taxon>Chordata</taxon>
        <taxon>Craniata</taxon>
        <taxon>Vertebrata</taxon>
        <taxon>Euteleostomi</taxon>
        <taxon>Archelosauria</taxon>
        <taxon>Archosauria</taxon>
        <taxon>Dinosauria</taxon>
        <taxon>Saurischia</taxon>
        <taxon>Theropoda</taxon>
        <taxon>Coelurosauria</taxon>
        <taxon>Aves</taxon>
        <taxon>Neognathae</taxon>
        <taxon>Neoaves</taxon>
        <taxon>Telluraves</taxon>
        <taxon>Australaves</taxon>
        <taxon>Passeriformes</taxon>
        <taxon>Turdidae</taxon>
        <taxon>Catharus</taxon>
    </lineage>
</organism>
<evidence type="ECO:0000313" key="9">
    <source>
        <dbReference type="Ensembl" id="ENSCUSP00005001850.1"/>
    </source>
</evidence>
<dbReference type="GO" id="GO:0005615">
    <property type="term" value="C:extracellular space"/>
    <property type="evidence" value="ECO:0007669"/>
    <property type="project" value="InterPro"/>
</dbReference>
<evidence type="ECO:0000259" key="8">
    <source>
        <dbReference type="SMART" id="SM00093"/>
    </source>
</evidence>
<proteinExistence type="inferred from homology"/>
<evidence type="ECO:0000256" key="4">
    <source>
        <dbReference type="ARBA" id="ARBA00022490"/>
    </source>
</evidence>
<dbReference type="InterPro" id="IPR000215">
    <property type="entry name" value="Serpin_fam"/>
</dbReference>
<feature type="domain" description="Serpin" evidence="8">
    <location>
        <begin position="12"/>
        <end position="385"/>
    </location>
</feature>
<evidence type="ECO:0000256" key="5">
    <source>
        <dbReference type="ARBA" id="ARBA00022690"/>
    </source>
</evidence>
<dbReference type="FunFam" id="2.30.39.10:FF:000001">
    <property type="entry name" value="Serpin family B member 2"/>
    <property type="match status" value="1"/>
</dbReference>
<dbReference type="FunFam" id="2.10.310.10:FF:000001">
    <property type="entry name" value="Serpin family A member 1"/>
    <property type="match status" value="1"/>
</dbReference>
<dbReference type="GO" id="GO:0005737">
    <property type="term" value="C:cytoplasm"/>
    <property type="evidence" value="ECO:0007669"/>
    <property type="project" value="UniProtKB-SubCell"/>
</dbReference>
<evidence type="ECO:0000256" key="7">
    <source>
        <dbReference type="ARBA" id="ARBA00041146"/>
    </source>
</evidence>
<dbReference type="GO" id="GO:0005634">
    <property type="term" value="C:nucleus"/>
    <property type="evidence" value="ECO:0007669"/>
    <property type="project" value="UniProtKB-SubCell"/>
</dbReference>
<evidence type="ECO:0000256" key="2">
    <source>
        <dbReference type="ARBA" id="ARBA00004496"/>
    </source>
</evidence>
<dbReference type="FunFam" id="3.30.497.10:FF:000001">
    <property type="entry name" value="Serine protease inhibitor"/>
    <property type="match status" value="1"/>
</dbReference>
<reference evidence="9" key="2">
    <citation type="submission" date="2025-08" db="UniProtKB">
        <authorList>
            <consortium name="Ensembl"/>
        </authorList>
    </citation>
    <scope>IDENTIFICATION</scope>
</reference>
<evidence type="ECO:0000256" key="1">
    <source>
        <dbReference type="ARBA" id="ARBA00004123"/>
    </source>
</evidence>
<dbReference type="Ensembl" id="ENSCUST00005001950.1">
    <property type="protein sequence ID" value="ENSCUSP00005001850.1"/>
    <property type="gene ID" value="ENSCUSG00005001227.1"/>
</dbReference>
<evidence type="ECO:0000256" key="6">
    <source>
        <dbReference type="ARBA" id="ARBA00023242"/>
    </source>
</evidence>
<accession>A0A8C3TM79</accession>
<reference evidence="9" key="1">
    <citation type="submission" date="2020-10" db="EMBL/GenBank/DDBJ databases">
        <title>Catharus ustulatus (Swainson's thrush) genome, bCatUst1, primary haplotype v2.</title>
        <authorList>
            <person name="Delmore K."/>
            <person name="Vafadar M."/>
            <person name="Formenti G."/>
            <person name="Chow W."/>
            <person name="Pelan S."/>
            <person name="Howe K."/>
            <person name="Rhie A."/>
            <person name="Mountcastle J."/>
            <person name="Haase B."/>
            <person name="Fedrigo O."/>
            <person name="Jarvis E.D."/>
        </authorList>
    </citation>
    <scope>NUCLEOTIDE SEQUENCE [LARGE SCALE GENOMIC DNA]</scope>
</reference>
<dbReference type="InterPro" id="IPR042185">
    <property type="entry name" value="Serpin_sf_2"/>
</dbReference>
<evidence type="ECO:0000256" key="3">
    <source>
        <dbReference type="ARBA" id="ARBA00006426"/>
    </source>
</evidence>
<evidence type="ECO:0000313" key="10">
    <source>
        <dbReference type="Proteomes" id="UP000694563"/>
    </source>
</evidence>
<dbReference type="PROSITE" id="PS00284">
    <property type="entry name" value="SERPIN"/>
    <property type="match status" value="1"/>
</dbReference>
<dbReference type="GO" id="GO:0004867">
    <property type="term" value="F:serine-type endopeptidase inhibitor activity"/>
    <property type="evidence" value="ECO:0007669"/>
    <property type="project" value="InterPro"/>
</dbReference>
<dbReference type="AlphaFoldDB" id="A0A8C3TM79"/>
<keyword evidence="10" id="KW-1185">Reference proteome</keyword>
<comment type="subcellular location">
    <subcellularLocation>
        <location evidence="2">Cytoplasm</location>
    </subcellularLocation>
    <subcellularLocation>
        <location evidence="1">Nucleus</location>
    </subcellularLocation>
</comment>
<gene>
    <name evidence="9" type="primary">LOC116992149</name>
</gene>
<dbReference type="InterPro" id="IPR042178">
    <property type="entry name" value="Serpin_sf_1"/>
</dbReference>
<dbReference type="InterPro" id="IPR023795">
    <property type="entry name" value="Serpin_CS"/>
</dbReference>
<dbReference type="PRINTS" id="PR00676">
    <property type="entry name" value="MASPIN"/>
</dbReference>
<keyword evidence="6" id="KW-0539">Nucleus</keyword>
<reference evidence="9" key="3">
    <citation type="submission" date="2025-09" db="UniProtKB">
        <authorList>
            <consortium name="Ensembl"/>
        </authorList>
    </citation>
    <scope>IDENTIFICATION</scope>
</reference>
<dbReference type="SMART" id="SM00093">
    <property type="entry name" value="SERPIN"/>
    <property type="match status" value="1"/>
</dbReference>
<name>A0A8C3TM79_CATUS</name>
<dbReference type="InterPro" id="IPR023796">
    <property type="entry name" value="Serpin_dom"/>
</dbReference>
<keyword evidence="4" id="KW-0963">Cytoplasm</keyword>
<dbReference type="InterPro" id="IPR036186">
    <property type="entry name" value="Serpin_sf"/>
</dbReference>
<sequence length="385" mass="44440">SFFYMSTNSFTLDLYKKLNETSKGQNIFFSPWSIATALAMVHLGAKGDTATQMAEVIRALIFVSVRLEHPKCLQKNIHSGFKKLLSDINKRRTTYLLKSANRLYEEKTYPLLPEFLQLITRYYNAKPQAVNFKRAAEQVRAQINSWVENRTERKIQSLLPAGSLHSRTVLVLVNAIYFKGKWEKKFLEKNTSEMPFRISKTKTKPVQMMFLKDTFFILHETTMKFRIIELPYVKNELSMFVLLPDDISDNTTGLEELTYEKLAEWTKSDNMMKAEVDLYLPKLKVEENYDLKSPLSSMGIQNAFDPSQADFTGMSVKKDLFISQVIHKAFVEVNEEGTEAAAATAVLMMRSRVPTMTFKADHPFLFFIRHNKSQTILFFGKFCSP</sequence>
<protein>
    <recommendedName>
        <fullName evidence="7">Serpin B10</fullName>
    </recommendedName>
</protein>
<dbReference type="Gene3D" id="2.30.39.10">
    <property type="entry name" value="Alpha-1-antitrypsin, domain 1"/>
    <property type="match status" value="1"/>
</dbReference>
<comment type="similarity">
    <text evidence="3">Belongs to the serpin family. Ov-serpin subfamily.</text>
</comment>
<dbReference type="Pfam" id="PF00079">
    <property type="entry name" value="Serpin"/>
    <property type="match status" value="1"/>
</dbReference>
<dbReference type="Proteomes" id="UP000694563">
    <property type="component" value="Chromosome 1"/>
</dbReference>
<dbReference type="PANTHER" id="PTHR11461">
    <property type="entry name" value="SERINE PROTEASE INHIBITOR, SERPIN"/>
    <property type="match status" value="1"/>
</dbReference>
<dbReference type="PANTHER" id="PTHR11461:SF175">
    <property type="entry name" value="SERPIN B10"/>
    <property type="match status" value="1"/>
</dbReference>
<dbReference type="Gene3D" id="3.30.497.10">
    <property type="entry name" value="Antithrombin, subunit I, domain 2"/>
    <property type="match status" value="1"/>
</dbReference>
<dbReference type="InterPro" id="IPR000240">
    <property type="entry name" value="Serpin_B9/Maspin"/>
</dbReference>